<proteinExistence type="predicted"/>
<dbReference type="EMBL" id="JAVDPY010000007">
    <property type="protein sequence ID" value="MDR6335492.1"/>
    <property type="molecule type" value="Genomic_DNA"/>
</dbReference>
<organism evidence="2 4">
    <name type="scientific">Xanthobacter flavus</name>
    <dbReference type="NCBI Taxonomy" id="281"/>
    <lineage>
        <taxon>Bacteria</taxon>
        <taxon>Pseudomonadati</taxon>
        <taxon>Pseudomonadota</taxon>
        <taxon>Alphaproteobacteria</taxon>
        <taxon>Hyphomicrobiales</taxon>
        <taxon>Xanthobacteraceae</taxon>
        <taxon>Xanthobacter</taxon>
    </lineage>
</organism>
<dbReference type="EMBL" id="BSDO01000006">
    <property type="protein sequence ID" value="GLI23951.1"/>
    <property type="molecule type" value="Genomic_DNA"/>
</dbReference>
<dbReference type="GeneID" id="95764407"/>
<reference evidence="3 5" key="2">
    <citation type="submission" date="2023-07" db="EMBL/GenBank/DDBJ databases">
        <title>Genomic Encyclopedia of Type Strains, Phase IV (KMG-IV): sequencing the most valuable type-strain genomes for metagenomic binning, comparative biology and taxonomic classification.</title>
        <authorList>
            <person name="Goeker M."/>
        </authorList>
    </citation>
    <scope>NUCLEOTIDE SEQUENCE [LARGE SCALE GENOMIC DNA]</scope>
    <source>
        <strain evidence="3 5">DSM 338</strain>
    </source>
</reference>
<feature type="chain" id="PRO_5040875830" evidence="1">
    <location>
        <begin position="23"/>
        <end position="123"/>
    </location>
</feature>
<gene>
    <name evidence="3" type="ORF">GGQ86_003987</name>
    <name evidence="2" type="ORF">XFLAVUS301_36250</name>
</gene>
<keyword evidence="5" id="KW-1185">Reference proteome</keyword>
<name>A0A9W6CK43_XANFL</name>
<dbReference type="RefSeq" id="WP_169123018.1">
    <property type="nucleotide sequence ID" value="NZ_BSDO01000006.1"/>
</dbReference>
<accession>A0A9W6CK43</accession>
<dbReference type="Proteomes" id="UP001245370">
    <property type="component" value="Unassembled WGS sequence"/>
</dbReference>
<evidence type="ECO:0000313" key="2">
    <source>
        <dbReference type="EMBL" id="GLI23951.1"/>
    </source>
</evidence>
<keyword evidence="1" id="KW-0732">Signal</keyword>
<evidence type="ECO:0000313" key="5">
    <source>
        <dbReference type="Proteomes" id="UP001245370"/>
    </source>
</evidence>
<dbReference type="Proteomes" id="UP001144397">
    <property type="component" value="Unassembled WGS sequence"/>
</dbReference>
<dbReference type="AlphaFoldDB" id="A0A9W6CK43"/>
<evidence type="ECO:0000256" key="1">
    <source>
        <dbReference type="SAM" id="SignalP"/>
    </source>
</evidence>
<comment type="caution">
    <text evidence="2">The sequence shown here is derived from an EMBL/GenBank/DDBJ whole genome shotgun (WGS) entry which is preliminary data.</text>
</comment>
<evidence type="ECO:0000313" key="3">
    <source>
        <dbReference type="EMBL" id="MDR6335492.1"/>
    </source>
</evidence>
<reference evidence="2" key="1">
    <citation type="submission" date="2022-12" db="EMBL/GenBank/DDBJ databases">
        <title>Reference genome sequencing for broad-spectrum identification of bacterial and archaeal isolates by mass spectrometry.</title>
        <authorList>
            <person name="Sekiguchi Y."/>
            <person name="Tourlousse D.M."/>
        </authorList>
    </citation>
    <scope>NUCLEOTIDE SEQUENCE</scope>
    <source>
        <strain evidence="2">301</strain>
    </source>
</reference>
<protein>
    <submittedName>
        <fullName evidence="2">Uncharacterized protein</fullName>
    </submittedName>
</protein>
<sequence length="123" mass="12908">MKKAFVLACLISASVPSAWASAADMTLDFTWLGTTLCAPRPSSPEFQVDNVPAGTTKLRFALMGPTGRELGGADVQLPARGAIPKGAVTYRSPCVGGIYTWTVEAIDADGKRLGSASLARPFY</sequence>
<feature type="signal peptide" evidence="1">
    <location>
        <begin position="1"/>
        <end position="22"/>
    </location>
</feature>
<evidence type="ECO:0000313" key="4">
    <source>
        <dbReference type="Proteomes" id="UP001144397"/>
    </source>
</evidence>